<dbReference type="OrthoDB" id="4083086at2759"/>
<evidence type="ECO:0000313" key="3">
    <source>
        <dbReference type="EMBL" id="ODQ76754.1"/>
    </source>
</evidence>
<dbReference type="EMBL" id="KV454289">
    <property type="protein sequence ID" value="ODQ76754.1"/>
    <property type="molecule type" value="Genomic_DNA"/>
</dbReference>
<dbReference type="Proteomes" id="UP000094385">
    <property type="component" value="Unassembled WGS sequence"/>
</dbReference>
<feature type="region of interest" description="Disordered" evidence="1">
    <location>
        <begin position="1"/>
        <end position="38"/>
    </location>
</feature>
<proteinExistence type="predicted"/>
<reference evidence="3 4" key="1">
    <citation type="journal article" date="2016" name="Proc. Natl. Acad. Sci. U.S.A.">
        <title>Comparative genomics of biotechnologically important yeasts.</title>
        <authorList>
            <person name="Riley R."/>
            <person name="Haridas S."/>
            <person name="Wolfe K.H."/>
            <person name="Lopes M.R."/>
            <person name="Hittinger C.T."/>
            <person name="Goeker M."/>
            <person name="Salamov A.A."/>
            <person name="Wisecaver J.H."/>
            <person name="Long T.M."/>
            <person name="Calvey C.H."/>
            <person name="Aerts A.L."/>
            <person name="Barry K.W."/>
            <person name="Choi C."/>
            <person name="Clum A."/>
            <person name="Coughlan A.Y."/>
            <person name="Deshpande S."/>
            <person name="Douglass A.P."/>
            <person name="Hanson S.J."/>
            <person name="Klenk H.-P."/>
            <person name="LaButti K.M."/>
            <person name="Lapidus A."/>
            <person name="Lindquist E.A."/>
            <person name="Lipzen A.M."/>
            <person name="Meier-Kolthoff J.P."/>
            <person name="Ohm R.A."/>
            <person name="Otillar R.P."/>
            <person name="Pangilinan J.L."/>
            <person name="Peng Y."/>
            <person name="Rokas A."/>
            <person name="Rosa C.A."/>
            <person name="Scheuner C."/>
            <person name="Sibirny A.A."/>
            <person name="Slot J.C."/>
            <person name="Stielow J.B."/>
            <person name="Sun H."/>
            <person name="Kurtzman C.P."/>
            <person name="Blackwell M."/>
            <person name="Grigoriev I.V."/>
            <person name="Jeffries T.W."/>
        </authorList>
    </citation>
    <scope>NUCLEOTIDE SEQUENCE [LARGE SCALE GENOMIC DNA]</scope>
    <source>
        <strain evidence="3 4">NRRL Y-11557</strain>
    </source>
</reference>
<gene>
    <name evidence="3" type="ORF">LIPSTDRAFT_658</name>
</gene>
<accession>A0A1E3QH28</accession>
<keyword evidence="2" id="KW-0812">Transmembrane</keyword>
<feature type="compositionally biased region" description="Basic and acidic residues" evidence="1">
    <location>
        <begin position="1"/>
        <end position="10"/>
    </location>
</feature>
<name>A0A1E3QH28_LIPST</name>
<sequence length="250" mass="29220">MPSKDYERRPNPPGWRPPRAPYNPYDPEDLRPPEGYPSEYNRPISKDWRVKAGENQNYRQFVNLMRMQAFPGSAPRSEMYPGRLKVLRKLRGSGQAFTNGLQYASFVLCGSIIVYGTFFYRWNNGYDNIFSGPYRFQLRVKKYLLGRLTEREEMDLHPRARIKLERVIDPTHGDPDLPDTQWALERPRRIHTLEAERAIQELEERSLRSMDALERSSNTSNSDGNDSGNASASGVGSRSWSRQWFQLWKR</sequence>
<dbReference type="AlphaFoldDB" id="A0A1E3QH28"/>
<feature type="transmembrane region" description="Helical" evidence="2">
    <location>
        <begin position="101"/>
        <end position="122"/>
    </location>
</feature>
<keyword evidence="2" id="KW-0472">Membrane</keyword>
<organism evidence="3 4">
    <name type="scientific">Lipomyces starkeyi NRRL Y-11557</name>
    <dbReference type="NCBI Taxonomy" id="675824"/>
    <lineage>
        <taxon>Eukaryota</taxon>
        <taxon>Fungi</taxon>
        <taxon>Dikarya</taxon>
        <taxon>Ascomycota</taxon>
        <taxon>Saccharomycotina</taxon>
        <taxon>Lipomycetes</taxon>
        <taxon>Lipomycetales</taxon>
        <taxon>Lipomycetaceae</taxon>
        <taxon>Lipomyces</taxon>
    </lineage>
</organism>
<evidence type="ECO:0000256" key="2">
    <source>
        <dbReference type="SAM" id="Phobius"/>
    </source>
</evidence>
<keyword evidence="4" id="KW-1185">Reference proteome</keyword>
<evidence type="ECO:0000256" key="1">
    <source>
        <dbReference type="SAM" id="MobiDB-lite"/>
    </source>
</evidence>
<keyword evidence="2" id="KW-1133">Transmembrane helix</keyword>
<feature type="compositionally biased region" description="Pro residues" evidence="1">
    <location>
        <begin position="11"/>
        <end position="21"/>
    </location>
</feature>
<protein>
    <submittedName>
        <fullName evidence="3">Uncharacterized protein</fullName>
    </submittedName>
</protein>
<evidence type="ECO:0000313" key="4">
    <source>
        <dbReference type="Proteomes" id="UP000094385"/>
    </source>
</evidence>
<feature type="region of interest" description="Disordered" evidence="1">
    <location>
        <begin position="210"/>
        <end position="241"/>
    </location>
</feature>
<feature type="compositionally biased region" description="Low complexity" evidence="1">
    <location>
        <begin position="215"/>
        <end position="239"/>
    </location>
</feature>